<dbReference type="GO" id="GO:0009279">
    <property type="term" value="C:cell outer membrane"/>
    <property type="evidence" value="ECO:0007669"/>
    <property type="project" value="TreeGrafter"/>
</dbReference>
<dbReference type="Gene3D" id="2.60.40.1080">
    <property type="match status" value="1"/>
</dbReference>
<evidence type="ECO:0000313" key="3">
    <source>
        <dbReference type="Proteomes" id="UP001150641"/>
    </source>
</evidence>
<dbReference type="PANTHER" id="PTHR39576">
    <property type="entry name" value="ATTACHING AND EFFACING PROTEIN HOMOLOG-RELATED-RELATED"/>
    <property type="match status" value="1"/>
</dbReference>
<dbReference type="Proteomes" id="UP001150641">
    <property type="component" value="Unassembled WGS sequence"/>
</dbReference>
<dbReference type="InterPro" id="IPR051715">
    <property type="entry name" value="Intimin-Invasin_domain"/>
</dbReference>
<feature type="non-terminal residue" evidence="2">
    <location>
        <position position="1"/>
    </location>
</feature>
<comment type="caution">
    <text evidence="2">The sequence shown here is derived from an EMBL/GenBank/DDBJ whole genome shotgun (WGS) entry which is preliminary data.</text>
</comment>
<dbReference type="InterPro" id="IPR048658">
    <property type="entry name" value="Invasin_D4"/>
</dbReference>
<name>A0A9X2W3R7_9ENTR</name>
<dbReference type="Gene3D" id="2.60.40.10">
    <property type="entry name" value="Immunoglobulins"/>
    <property type="match status" value="1"/>
</dbReference>
<dbReference type="InterPro" id="IPR008964">
    <property type="entry name" value="Invasin/intimin_cell_adhesion"/>
</dbReference>
<evidence type="ECO:0000259" key="1">
    <source>
        <dbReference type="Pfam" id="PF21764"/>
    </source>
</evidence>
<feature type="domain" description="Invasin" evidence="1">
    <location>
        <begin position="129"/>
        <end position="186"/>
    </location>
</feature>
<organism evidence="2 3">
    <name type="scientific">Dryocola boscaweniae</name>
    <dbReference type="NCBI Taxonomy" id="2925397"/>
    <lineage>
        <taxon>Bacteria</taxon>
        <taxon>Pseudomonadati</taxon>
        <taxon>Pseudomonadota</taxon>
        <taxon>Gammaproteobacteria</taxon>
        <taxon>Enterobacterales</taxon>
        <taxon>Enterobacteriaceae</taxon>
        <taxon>Dryocola</taxon>
    </lineage>
</organism>
<accession>A0A9X2W3R7</accession>
<dbReference type="PANTHER" id="PTHR39576:SF1">
    <property type="entry name" value="INVASIN"/>
    <property type="match status" value="1"/>
</dbReference>
<dbReference type="InterPro" id="IPR013783">
    <property type="entry name" value="Ig-like_fold"/>
</dbReference>
<keyword evidence="3" id="KW-1185">Reference proteome</keyword>
<dbReference type="InterPro" id="IPR016186">
    <property type="entry name" value="C-type_lectin-like/link_sf"/>
</dbReference>
<dbReference type="EMBL" id="JALHAP010000066">
    <property type="protein sequence ID" value="MCT4700493.1"/>
    <property type="molecule type" value="Genomic_DNA"/>
</dbReference>
<gene>
    <name evidence="2" type="ORF">MUA00_01490</name>
</gene>
<reference evidence="2" key="1">
    <citation type="submission" date="2022-03" db="EMBL/GenBank/DDBJ databases">
        <title>Proposal of a novel genus Dryocolo and two novel species.</title>
        <authorList>
            <person name="Maddock D.W."/>
            <person name="Brady C.L."/>
            <person name="Denman S."/>
            <person name="Arnold D."/>
        </authorList>
    </citation>
    <scope>NUCLEOTIDE SEQUENCE</scope>
    <source>
        <strain evidence="2">H6W4</strain>
    </source>
</reference>
<dbReference type="Gene3D" id="3.10.100.10">
    <property type="entry name" value="Mannose-Binding Protein A, subunit A"/>
    <property type="match status" value="1"/>
</dbReference>
<sequence>KLNGWKGQSESAAYAITSSQPAQETSLITTDNAAYISGGTMQITVMLKDAAGNAVSGAASALTAETVTVANAEQKDGSWKDNGDGTYNAAYTATVAGTGLKAALKLNGWKDQSESAAYVIKAIVVKGFNVNGYSFKKDDGFPSTGFKGAKFSLELENGSASDFAWTSDTSWVSVGNGGVVTFTENGNSDKVTIIGTPKNGSGEKITWSFSLKFWYINNGETLLNWSDADAYCRGNADYKLPSVEQLSLSYRGPNALWSEWGDMSYYDGAGFAHANYWASELHDTGSHIIAGLGQGTHSWVMDSTPLHVTCIRAL</sequence>
<dbReference type="SUPFAM" id="SSF49373">
    <property type="entry name" value="Invasin/intimin cell-adhesion fragments"/>
    <property type="match status" value="2"/>
</dbReference>
<dbReference type="AlphaFoldDB" id="A0A9X2W3R7"/>
<evidence type="ECO:0000313" key="2">
    <source>
        <dbReference type="EMBL" id="MCT4700493.1"/>
    </source>
</evidence>
<dbReference type="Pfam" id="PF21764">
    <property type="entry name" value="Invasin_D4"/>
    <property type="match status" value="1"/>
</dbReference>
<protein>
    <submittedName>
        <fullName evidence="2">Ig-like domain-containing protein</fullName>
    </submittedName>
</protein>
<proteinExistence type="predicted"/>